<dbReference type="InterPro" id="IPR051010">
    <property type="entry name" value="BCAA_transport"/>
</dbReference>
<dbReference type="PANTHER" id="PTHR30483:SF6">
    <property type="entry name" value="PERIPLASMIC BINDING PROTEIN OF ABC TRANSPORTER FOR NATURAL AMINO ACIDS"/>
    <property type="match status" value="1"/>
</dbReference>
<keyword evidence="8" id="KW-1185">Reference proteome</keyword>
<reference evidence="7 8" key="1">
    <citation type="submission" date="2015-04" db="EMBL/GenBank/DDBJ databases">
        <title>The draft genome sequence of Roseovarius indicus B108T.</title>
        <authorList>
            <person name="Li G."/>
            <person name="Lai Q."/>
            <person name="Shao Z."/>
            <person name="Yan P."/>
        </authorList>
    </citation>
    <scope>NUCLEOTIDE SEQUENCE [LARGE SCALE GENOMIC DNA]</scope>
    <source>
        <strain evidence="7 8">B108</strain>
    </source>
</reference>
<sequence length="391" mass="41274">MLFVLGRKNMHKLVKPIVSAVVGLGLAASAAIAQEDPVKVGVIFPFSGGAGPQGKHVSWAIESMAAIINEDGGVMGRQIELVMRDDESTPAVGVSRANELIAEGVEVIIEGWNSPVTLAMQPVINRAGIMDITAISKADPILSGEGNPLAVRFNSSNAQDGEVVAKYIVDNALTRVAFMTENDAYGNGAQASIQSALEKMGHEYEVVAEEKFPFDQADFRVSLSNVKSAEPDVTIAINANEGLGMPALIRQHSRSRVPGQLVAAVGTVAPSVIEVAGEAANGLIGADIYFPAVEPFASNEANMAFVSKTEELHDYTPDKFMALGAAALQIWAKAVEDTGSFAKEDVAKRMRGGSFEGTILGDITFGDNGQLNSNHYLFDVVDGEIVVRTGS</sequence>
<gene>
    <name evidence="7" type="ORF">XM52_07690</name>
</gene>
<keyword evidence="3 5" id="KW-0732">Signal</keyword>
<dbReference type="InterPro" id="IPR028082">
    <property type="entry name" value="Peripla_BP_I"/>
</dbReference>
<evidence type="ECO:0000313" key="8">
    <source>
        <dbReference type="Proteomes" id="UP000051401"/>
    </source>
</evidence>
<evidence type="ECO:0000256" key="3">
    <source>
        <dbReference type="ARBA" id="ARBA00022729"/>
    </source>
</evidence>
<comment type="similarity">
    <text evidence="1">Belongs to the leucine-binding protein family.</text>
</comment>
<dbReference type="Gene3D" id="3.40.50.2300">
    <property type="match status" value="2"/>
</dbReference>
<dbReference type="Pfam" id="PF13458">
    <property type="entry name" value="Peripla_BP_6"/>
    <property type="match status" value="1"/>
</dbReference>
<dbReference type="SUPFAM" id="SSF53822">
    <property type="entry name" value="Periplasmic binding protein-like I"/>
    <property type="match status" value="1"/>
</dbReference>
<feature type="chain" id="PRO_5006664494" evidence="5">
    <location>
        <begin position="34"/>
        <end position="391"/>
    </location>
</feature>
<dbReference type="STRING" id="540747.SAMN04488031_10475"/>
<keyword evidence="2" id="KW-0813">Transport</keyword>
<name>A0A0T5PCI1_9RHOB</name>
<dbReference type="EMBL" id="LAXI01000003">
    <property type="protein sequence ID" value="KRS18746.1"/>
    <property type="molecule type" value="Genomic_DNA"/>
</dbReference>
<feature type="signal peptide" evidence="5">
    <location>
        <begin position="1"/>
        <end position="33"/>
    </location>
</feature>
<dbReference type="InterPro" id="IPR028081">
    <property type="entry name" value="Leu-bd"/>
</dbReference>
<dbReference type="AlphaFoldDB" id="A0A0T5PCI1"/>
<proteinExistence type="inferred from homology"/>
<dbReference type="GO" id="GO:0006865">
    <property type="term" value="P:amino acid transport"/>
    <property type="evidence" value="ECO:0007669"/>
    <property type="project" value="UniProtKB-KW"/>
</dbReference>
<evidence type="ECO:0000256" key="4">
    <source>
        <dbReference type="ARBA" id="ARBA00022970"/>
    </source>
</evidence>
<evidence type="ECO:0000256" key="1">
    <source>
        <dbReference type="ARBA" id="ARBA00010062"/>
    </source>
</evidence>
<dbReference type="InterPro" id="IPR000709">
    <property type="entry name" value="Leu_Ile_Val-bd"/>
</dbReference>
<keyword evidence="4" id="KW-0029">Amino-acid transport</keyword>
<evidence type="ECO:0000256" key="2">
    <source>
        <dbReference type="ARBA" id="ARBA00022448"/>
    </source>
</evidence>
<dbReference type="PATRIC" id="fig|540747.5.peg.3910"/>
<accession>A0A0T5PCI1</accession>
<comment type="caution">
    <text evidence="7">The sequence shown here is derived from an EMBL/GenBank/DDBJ whole genome shotgun (WGS) entry which is preliminary data.</text>
</comment>
<dbReference type="PRINTS" id="PR00337">
    <property type="entry name" value="LEUILEVALBP"/>
</dbReference>
<evidence type="ECO:0000313" key="7">
    <source>
        <dbReference type="EMBL" id="KRS18746.1"/>
    </source>
</evidence>
<evidence type="ECO:0000259" key="6">
    <source>
        <dbReference type="Pfam" id="PF13458"/>
    </source>
</evidence>
<feature type="domain" description="Leucine-binding protein" evidence="6">
    <location>
        <begin position="37"/>
        <end position="383"/>
    </location>
</feature>
<protein>
    <submittedName>
        <fullName evidence="7">ABC transporter</fullName>
    </submittedName>
</protein>
<dbReference type="Proteomes" id="UP000051401">
    <property type="component" value="Unassembled WGS sequence"/>
</dbReference>
<dbReference type="PANTHER" id="PTHR30483">
    <property type="entry name" value="LEUCINE-SPECIFIC-BINDING PROTEIN"/>
    <property type="match status" value="1"/>
</dbReference>
<organism evidence="7 8">
    <name type="scientific">Roseovarius indicus</name>
    <dbReference type="NCBI Taxonomy" id="540747"/>
    <lineage>
        <taxon>Bacteria</taxon>
        <taxon>Pseudomonadati</taxon>
        <taxon>Pseudomonadota</taxon>
        <taxon>Alphaproteobacteria</taxon>
        <taxon>Rhodobacterales</taxon>
        <taxon>Roseobacteraceae</taxon>
        <taxon>Roseovarius</taxon>
    </lineage>
</organism>
<evidence type="ECO:0000256" key="5">
    <source>
        <dbReference type="SAM" id="SignalP"/>
    </source>
</evidence>